<organism evidence="2 3">
    <name type="scientific">Pelomonas nitida</name>
    <dbReference type="NCBI Taxonomy" id="3299027"/>
    <lineage>
        <taxon>Bacteria</taxon>
        <taxon>Pseudomonadati</taxon>
        <taxon>Pseudomonadota</taxon>
        <taxon>Betaproteobacteria</taxon>
        <taxon>Burkholderiales</taxon>
        <taxon>Sphaerotilaceae</taxon>
        <taxon>Roseateles</taxon>
    </lineage>
</organism>
<accession>A0ABW7G874</accession>
<feature type="transmembrane region" description="Helical" evidence="1">
    <location>
        <begin position="63"/>
        <end position="88"/>
    </location>
</feature>
<dbReference type="Proteomes" id="UP001606305">
    <property type="component" value="Unassembled WGS sequence"/>
</dbReference>
<keyword evidence="1" id="KW-0472">Membrane</keyword>
<gene>
    <name evidence="2" type="ORF">ACG00X_14550</name>
</gene>
<evidence type="ECO:0000256" key="1">
    <source>
        <dbReference type="SAM" id="Phobius"/>
    </source>
</evidence>
<sequence length="91" mass="9378">MLSRTLAAVLLGLPLAVSLVGLLALSVPGPLSASSLFVLLWVFPVWVLCLCLPFAAATPARAWAWMLGLGVLSAGLLKGLKVLGWIGVVVA</sequence>
<reference evidence="2 3" key="1">
    <citation type="submission" date="2024-09" db="EMBL/GenBank/DDBJ databases">
        <title>Novel species of the genus Pelomonas and Roseateles isolated from streams.</title>
        <authorList>
            <person name="Lu H."/>
        </authorList>
    </citation>
    <scope>NUCLEOTIDE SEQUENCE [LARGE SCALE GENOMIC DNA]</scope>
    <source>
        <strain evidence="2 3">BYS96W</strain>
    </source>
</reference>
<keyword evidence="1" id="KW-1133">Transmembrane helix</keyword>
<feature type="transmembrane region" description="Helical" evidence="1">
    <location>
        <begin position="36"/>
        <end position="56"/>
    </location>
</feature>
<keyword evidence="1" id="KW-0812">Transmembrane</keyword>
<dbReference type="RefSeq" id="WP_394488910.1">
    <property type="nucleotide sequence ID" value="NZ_JBIGIA010000010.1"/>
</dbReference>
<evidence type="ECO:0000313" key="3">
    <source>
        <dbReference type="Proteomes" id="UP001606305"/>
    </source>
</evidence>
<evidence type="ECO:0008006" key="4">
    <source>
        <dbReference type="Google" id="ProtNLM"/>
    </source>
</evidence>
<dbReference type="EMBL" id="JBIGIA010000010">
    <property type="protein sequence ID" value="MFG6458057.1"/>
    <property type="molecule type" value="Genomic_DNA"/>
</dbReference>
<proteinExistence type="predicted"/>
<comment type="caution">
    <text evidence="2">The sequence shown here is derived from an EMBL/GenBank/DDBJ whole genome shotgun (WGS) entry which is preliminary data.</text>
</comment>
<keyword evidence="3" id="KW-1185">Reference proteome</keyword>
<evidence type="ECO:0000313" key="2">
    <source>
        <dbReference type="EMBL" id="MFG6458057.1"/>
    </source>
</evidence>
<protein>
    <recommendedName>
        <fullName evidence="4">DUF4175 domain-containing protein</fullName>
    </recommendedName>
</protein>
<name>A0ABW7G874_9BURK</name>